<dbReference type="AlphaFoldDB" id="A0A7W7SSA8"/>
<name>A0A7W7SSA8_9ACTN</name>
<organism evidence="1 2">
    <name type="scientific">Micromonospora polyrhachis</name>
    <dbReference type="NCBI Taxonomy" id="1282883"/>
    <lineage>
        <taxon>Bacteria</taxon>
        <taxon>Bacillati</taxon>
        <taxon>Actinomycetota</taxon>
        <taxon>Actinomycetes</taxon>
        <taxon>Micromonosporales</taxon>
        <taxon>Micromonosporaceae</taxon>
        <taxon>Micromonospora</taxon>
    </lineage>
</organism>
<proteinExistence type="predicted"/>
<evidence type="ECO:0000313" key="2">
    <source>
        <dbReference type="Proteomes" id="UP000578819"/>
    </source>
</evidence>
<dbReference type="Proteomes" id="UP000578819">
    <property type="component" value="Unassembled WGS sequence"/>
</dbReference>
<evidence type="ECO:0008006" key="3">
    <source>
        <dbReference type="Google" id="ProtNLM"/>
    </source>
</evidence>
<reference evidence="1 2" key="1">
    <citation type="submission" date="2020-08" db="EMBL/GenBank/DDBJ databases">
        <title>Sequencing the genomes of 1000 actinobacteria strains.</title>
        <authorList>
            <person name="Klenk H.-P."/>
        </authorList>
    </citation>
    <scope>NUCLEOTIDE SEQUENCE [LARGE SCALE GENOMIC DNA]</scope>
    <source>
        <strain evidence="1 2">DSM 45886</strain>
    </source>
</reference>
<protein>
    <recommendedName>
        <fullName evidence="3">DUF4272 domain-containing protein</fullName>
    </recommendedName>
</protein>
<dbReference type="EMBL" id="JACHJW010000001">
    <property type="protein sequence ID" value="MBB4959901.1"/>
    <property type="molecule type" value="Genomic_DNA"/>
</dbReference>
<dbReference type="InterPro" id="IPR025368">
    <property type="entry name" value="DUF4272"/>
</dbReference>
<sequence length="226" mass="25244">MSVPAPDPRAVRAMSIEQLQRLGLPLPPAEFPLVWEPGDEVELRPTGEIEARTAVLQLIMARCFGMIPETAMSWLTASRLTEMVTPPEWDFIASGKGDHRSFVLHHDAVFALCWVLGLTREFDPTVPSDQRLLAQLPNLTVGETFIDWRSRSLAAPRGPVEVAAMLDLHYCLDWGYLEAERIGAPLPGLIDANAIGQRRWALEWTVVFRGPYHDPPGGWEEVDLSI</sequence>
<accession>A0A7W7SSA8</accession>
<comment type="caution">
    <text evidence="1">The sequence shown here is derived from an EMBL/GenBank/DDBJ whole genome shotgun (WGS) entry which is preliminary data.</text>
</comment>
<gene>
    <name evidence="1" type="ORF">FHR38_003634</name>
</gene>
<evidence type="ECO:0000313" key="1">
    <source>
        <dbReference type="EMBL" id="MBB4959901.1"/>
    </source>
</evidence>
<keyword evidence="2" id="KW-1185">Reference proteome</keyword>
<dbReference type="Pfam" id="PF14094">
    <property type="entry name" value="DUF4272"/>
    <property type="match status" value="1"/>
</dbReference>